<dbReference type="STRING" id="1817813.A2008_03665"/>
<evidence type="ECO:0000313" key="2">
    <source>
        <dbReference type="Proteomes" id="UP000178735"/>
    </source>
</evidence>
<accession>A0A1F7WE98</accession>
<comment type="caution">
    <text evidence="1">The sequence shown here is derived from an EMBL/GenBank/DDBJ whole genome shotgun (WGS) entry which is preliminary data.</text>
</comment>
<evidence type="ECO:0008006" key="3">
    <source>
        <dbReference type="Google" id="ProtNLM"/>
    </source>
</evidence>
<proteinExistence type="predicted"/>
<dbReference type="Proteomes" id="UP000178735">
    <property type="component" value="Unassembled WGS sequence"/>
</dbReference>
<evidence type="ECO:0000313" key="1">
    <source>
        <dbReference type="EMBL" id="OGM01113.1"/>
    </source>
</evidence>
<reference evidence="1 2" key="1">
    <citation type="journal article" date="2016" name="Nat. Commun.">
        <title>Thousands of microbial genomes shed light on interconnected biogeochemical processes in an aquifer system.</title>
        <authorList>
            <person name="Anantharaman K."/>
            <person name="Brown C.T."/>
            <person name="Hug L.A."/>
            <person name="Sharon I."/>
            <person name="Castelle C.J."/>
            <person name="Probst A.J."/>
            <person name="Thomas B.C."/>
            <person name="Singh A."/>
            <person name="Wilkins M.J."/>
            <person name="Karaoz U."/>
            <person name="Brodie E.L."/>
            <person name="Williams K.H."/>
            <person name="Hubbard S.S."/>
            <person name="Banfield J.F."/>
        </authorList>
    </citation>
    <scope>NUCLEOTIDE SEQUENCE [LARGE SCALE GENOMIC DNA]</scope>
</reference>
<organism evidence="1 2">
    <name type="scientific">Candidatus Wallbacteria bacterium GWC2_49_35</name>
    <dbReference type="NCBI Taxonomy" id="1817813"/>
    <lineage>
        <taxon>Bacteria</taxon>
        <taxon>Candidatus Walliibacteriota</taxon>
    </lineage>
</organism>
<dbReference type="AlphaFoldDB" id="A0A1F7WE98"/>
<protein>
    <recommendedName>
        <fullName evidence="3">DUF493 domain-containing protein</fullName>
    </recommendedName>
</protein>
<dbReference type="EMBL" id="MGFH01000241">
    <property type="protein sequence ID" value="OGM01113.1"/>
    <property type="molecule type" value="Genomic_DNA"/>
</dbReference>
<sequence length="82" mass="9336">MKYVFEMPPDKIMYLAMILESYEDVAVVTTVEAGDKTDAARREGRYKSTVVANVADDYDELFHKIIASLNDADIKFRPAEKD</sequence>
<gene>
    <name evidence="1" type="ORF">A2008_03665</name>
</gene>
<name>A0A1F7WE98_9BACT</name>